<dbReference type="GO" id="GO:0000270">
    <property type="term" value="P:peptidoglycan metabolic process"/>
    <property type="evidence" value="ECO:0007669"/>
    <property type="project" value="TreeGrafter"/>
</dbReference>
<feature type="domain" description="DUF218" evidence="1">
    <location>
        <begin position="51"/>
        <end position="175"/>
    </location>
</feature>
<gene>
    <name evidence="2" type="ORF">GALL_195120</name>
</gene>
<organism evidence="2">
    <name type="scientific">mine drainage metagenome</name>
    <dbReference type="NCBI Taxonomy" id="410659"/>
    <lineage>
        <taxon>unclassified sequences</taxon>
        <taxon>metagenomes</taxon>
        <taxon>ecological metagenomes</taxon>
    </lineage>
</organism>
<dbReference type="AlphaFoldDB" id="A0A1J5S2C9"/>
<accession>A0A1J5S2C9</accession>
<comment type="caution">
    <text evidence="2">The sequence shown here is derived from an EMBL/GenBank/DDBJ whole genome shotgun (WGS) entry which is preliminary data.</text>
</comment>
<evidence type="ECO:0000259" key="1">
    <source>
        <dbReference type="Pfam" id="PF02698"/>
    </source>
</evidence>
<dbReference type="InterPro" id="IPR014729">
    <property type="entry name" value="Rossmann-like_a/b/a_fold"/>
</dbReference>
<dbReference type="PANTHER" id="PTHR30336">
    <property type="entry name" value="INNER MEMBRANE PROTEIN, PROBABLE PERMEASE"/>
    <property type="match status" value="1"/>
</dbReference>
<reference evidence="2" key="1">
    <citation type="submission" date="2016-10" db="EMBL/GenBank/DDBJ databases">
        <title>Sequence of Gallionella enrichment culture.</title>
        <authorList>
            <person name="Poehlein A."/>
            <person name="Muehling M."/>
            <person name="Daniel R."/>
        </authorList>
    </citation>
    <scope>NUCLEOTIDE SEQUENCE</scope>
</reference>
<proteinExistence type="predicted"/>
<protein>
    <recommendedName>
        <fullName evidence="1">DUF218 domain-containing protein</fullName>
    </recommendedName>
</protein>
<dbReference type="CDD" id="cd06259">
    <property type="entry name" value="YdcF-like"/>
    <property type="match status" value="1"/>
</dbReference>
<dbReference type="InterPro" id="IPR003848">
    <property type="entry name" value="DUF218"/>
</dbReference>
<dbReference type="InterPro" id="IPR051599">
    <property type="entry name" value="Cell_Envelope_Assoc"/>
</dbReference>
<dbReference type="Gene3D" id="3.40.50.620">
    <property type="entry name" value="HUPs"/>
    <property type="match status" value="1"/>
</dbReference>
<dbReference type="EMBL" id="MLJW01000119">
    <property type="protein sequence ID" value="OIQ98388.1"/>
    <property type="molecule type" value="Genomic_DNA"/>
</dbReference>
<evidence type="ECO:0000313" key="2">
    <source>
        <dbReference type="EMBL" id="OIQ98388.1"/>
    </source>
</evidence>
<dbReference type="GO" id="GO:0043164">
    <property type="term" value="P:Gram-negative-bacterium-type cell wall biogenesis"/>
    <property type="evidence" value="ECO:0007669"/>
    <property type="project" value="TreeGrafter"/>
</dbReference>
<sequence length="207" mass="23207">MARSFRRPPPRRLWPRLAAPPLLALAAWLGGLAWFSAHIPHSVADTATSTDAIVVLTGGTERLDTGLELLRRKMGRKLFVSGVYHSVDVAALLRLARQKPDELTCCLVLGHAADNTVGNAVETAAWMRAEGFRSLRLVTSNYHMQRSLLEFHYAMPDIAIIPNPVFPQNVKGEWWLWPGSAHLITAEYSKFLAAHLRHWMEILEDNP</sequence>
<name>A0A1J5S2C9_9ZZZZ</name>
<dbReference type="Pfam" id="PF02698">
    <property type="entry name" value="DUF218"/>
    <property type="match status" value="1"/>
</dbReference>
<dbReference type="GO" id="GO:0005886">
    <property type="term" value="C:plasma membrane"/>
    <property type="evidence" value="ECO:0007669"/>
    <property type="project" value="TreeGrafter"/>
</dbReference>
<dbReference type="PANTHER" id="PTHR30336:SF4">
    <property type="entry name" value="ENVELOPE BIOGENESIS FACTOR ELYC"/>
    <property type="match status" value="1"/>
</dbReference>